<dbReference type="PANTHER" id="PTHR33248">
    <property type="entry name" value="ZINC ION-BINDING PROTEIN"/>
    <property type="match status" value="1"/>
</dbReference>
<feature type="non-terminal residue" evidence="1">
    <location>
        <position position="162"/>
    </location>
</feature>
<accession>A0A5J9V572</accession>
<name>A0A5J9V572_9POAL</name>
<dbReference type="AlphaFoldDB" id="A0A5J9V572"/>
<dbReference type="Proteomes" id="UP000324897">
    <property type="component" value="Chromosome 1"/>
</dbReference>
<feature type="non-terminal residue" evidence="1">
    <location>
        <position position="1"/>
    </location>
</feature>
<organism evidence="1 2">
    <name type="scientific">Eragrostis curvula</name>
    <name type="common">weeping love grass</name>
    <dbReference type="NCBI Taxonomy" id="38414"/>
    <lineage>
        <taxon>Eukaryota</taxon>
        <taxon>Viridiplantae</taxon>
        <taxon>Streptophyta</taxon>
        <taxon>Embryophyta</taxon>
        <taxon>Tracheophyta</taxon>
        <taxon>Spermatophyta</taxon>
        <taxon>Magnoliopsida</taxon>
        <taxon>Liliopsida</taxon>
        <taxon>Poales</taxon>
        <taxon>Poaceae</taxon>
        <taxon>PACMAD clade</taxon>
        <taxon>Chloridoideae</taxon>
        <taxon>Eragrostideae</taxon>
        <taxon>Eragrostidinae</taxon>
        <taxon>Eragrostis</taxon>
    </lineage>
</organism>
<dbReference type="OrthoDB" id="2822301at2759"/>
<gene>
    <name evidence="1" type="ORF">EJB05_22161</name>
</gene>
<protein>
    <recommendedName>
        <fullName evidence="3">Zinc finger GRF-type domain-containing protein</fullName>
    </recommendedName>
</protein>
<evidence type="ECO:0008006" key="3">
    <source>
        <dbReference type="Google" id="ProtNLM"/>
    </source>
</evidence>
<keyword evidence="2" id="KW-1185">Reference proteome</keyword>
<dbReference type="Gramene" id="TVU30531">
    <property type="protein sequence ID" value="TVU30531"/>
    <property type="gene ID" value="EJB05_22161"/>
</dbReference>
<reference evidence="1 2" key="1">
    <citation type="journal article" date="2019" name="Sci. Rep.">
        <title>A high-quality genome of Eragrostis curvula grass provides insights into Poaceae evolution and supports new strategies to enhance forage quality.</title>
        <authorList>
            <person name="Carballo J."/>
            <person name="Santos B.A.C.M."/>
            <person name="Zappacosta D."/>
            <person name="Garbus I."/>
            <person name="Selva J.P."/>
            <person name="Gallo C.A."/>
            <person name="Diaz A."/>
            <person name="Albertini E."/>
            <person name="Caccamo M."/>
            <person name="Echenique V."/>
        </authorList>
    </citation>
    <scope>NUCLEOTIDE SEQUENCE [LARGE SCALE GENOMIC DNA]</scope>
    <source>
        <strain evidence="2">cv. Victoria</strain>
        <tissue evidence="1">Leaf</tissue>
    </source>
</reference>
<comment type="caution">
    <text evidence="1">The sequence shown here is derived from an EMBL/GenBank/DDBJ whole genome shotgun (WGS) entry which is preliminary data.</text>
</comment>
<evidence type="ECO:0000313" key="1">
    <source>
        <dbReference type="EMBL" id="TVU30531.1"/>
    </source>
</evidence>
<evidence type="ECO:0000313" key="2">
    <source>
        <dbReference type="Proteomes" id="UP000324897"/>
    </source>
</evidence>
<dbReference type="EMBL" id="RWGY01000011">
    <property type="protein sequence ID" value="TVU30531.1"/>
    <property type="molecule type" value="Genomic_DNA"/>
</dbReference>
<proteinExistence type="predicted"/>
<sequence>MAGNGSWTLWFAEAEHPPIPSHDKPLGYEPAVFFNCIPVRKAALWISWSNEDPGRRYVKCNKSSEGGCGFFGWYEVPHGPFVQTLLIDLRNAVRTLRTQKAILRQTVNEFIEDVEQKETDLAEFKAEVARLDPMEGEKEYLEGKVKDLELEKMVMRAVVLPV</sequence>